<gene>
    <name evidence="1" type="ORF">DILT_LOCUS4396</name>
</gene>
<evidence type="ECO:0000313" key="1">
    <source>
        <dbReference type="EMBL" id="VDK89444.1"/>
    </source>
</evidence>
<protein>
    <submittedName>
        <fullName evidence="1">Uncharacterized protein</fullName>
    </submittedName>
</protein>
<accession>A0A3P6VH08</accession>
<reference evidence="1 2" key="1">
    <citation type="submission" date="2018-11" db="EMBL/GenBank/DDBJ databases">
        <authorList>
            <consortium name="Pathogen Informatics"/>
        </authorList>
    </citation>
    <scope>NUCLEOTIDE SEQUENCE [LARGE SCALE GENOMIC DNA]</scope>
</reference>
<evidence type="ECO:0000313" key="2">
    <source>
        <dbReference type="Proteomes" id="UP000281553"/>
    </source>
</evidence>
<name>A0A3P6VH08_DIBLA</name>
<dbReference type="Proteomes" id="UP000281553">
    <property type="component" value="Unassembled WGS sequence"/>
</dbReference>
<organism evidence="1 2">
    <name type="scientific">Dibothriocephalus latus</name>
    <name type="common">Fish tapeworm</name>
    <name type="synonym">Diphyllobothrium latum</name>
    <dbReference type="NCBI Taxonomy" id="60516"/>
    <lineage>
        <taxon>Eukaryota</taxon>
        <taxon>Metazoa</taxon>
        <taxon>Spiralia</taxon>
        <taxon>Lophotrochozoa</taxon>
        <taxon>Platyhelminthes</taxon>
        <taxon>Cestoda</taxon>
        <taxon>Eucestoda</taxon>
        <taxon>Diphyllobothriidea</taxon>
        <taxon>Diphyllobothriidae</taxon>
        <taxon>Dibothriocephalus</taxon>
    </lineage>
</organism>
<sequence length="98" mass="10835">MEGLGGTGESFRTQEEEVVKVELLNAVIPFSLLPDPVSPPSPPSTISFTLSAVINSNYFLIKLQNSDHKFLFPSTSCMHYLHWTPRSLSRSSSHSPCL</sequence>
<dbReference type="EMBL" id="UYRU01045393">
    <property type="protein sequence ID" value="VDK89444.1"/>
    <property type="molecule type" value="Genomic_DNA"/>
</dbReference>
<keyword evidence="2" id="KW-1185">Reference proteome</keyword>
<dbReference type="AlphaFoldDB" id="A0A3P6VH08"/>
<proteinExistence type="predicted"/>